<dbReference type="InterPro" id="IPR027417">
    <property type="entry name" value="P-loop_NTPase"/>
</dbReference>
<dbReference type="AlphaFoldDB" id="X6LQU5"/>
<protein>
    <submittedName>
        <fullName evidence="6">ATP-dependent RNA helicase DeaD</fullName>
    </submittedName>
</protein>
<reference evidence="6 7" key="1">
    <citation type="journal article" date="2013" name="Curr. Biol.">
        <title>The Genome of the Foraminiferan Reticulomyxa filosa.</title>
        <authorList>
            <person name="Glockner G."/>
            <person name="Hulsmann N."/>
            <person name="Schleicher M."/>
            <person name="Noegel A.A."/>
            <person name="Eichinger L."/>
            <person name="Gallinger C."/>
            <person name="Pawlowski J."/>
            <person name="Sierra R."/>
            <person name="Euteneuer U."/>
            <person name="Pillet L."/>
            <person name="Moustafa A."/>
            <person name="Platzer M."/>
            <person name="Groth M."/>
            <person name="Szafranski K."/>
            <person name="Schliwa M."/>
        </authorList>
    </citation>
    <scope>NUCLEOTIDE SEQUENCE [LARGE SCALE GENOMIC DNA]</scope>
</reference>
<evidence type="ECO:0000256" key="3">
    <source>
        <dbReference type="ARBA" id="ARBA00022806"/>
    </source>
</evidence>
<evidence type="ECO:0000259" key="5">
    <source>
        <dbReference type="Pfam" id="PF00270"/>
    </source>
</evidence>
<evidence type="ECO:0000256" key="2">
    <source>
        <dbReference type="ARBA" id="ARBA00022801"/>
    </source>
</evidence>
<dbReference type="GO" id="GO:0004386">
    <property type="term" value="F:helicase activity"/>
    <property type="evidence" value="ECO:0007669"/>
    <property type="project" value="UniProtKB-KW"/>
</dbReference>
<name>X6LQU5_RETFI</name>
<evidence type="ECO:0000256" key="4">
    <source>
        <dbReference type="ARBA" id="ARBA00022840"/>
    </source>
</evidence>
<proteinExistence type="predicted"/>
<sequence length="187" mass="20932">MCKVFVQKDKNSIKKTGNTKDTKYHQAILCVKGSNPIDYDIDSIRQTKPSIIIGTPKRLRELFLKKVLSVESINYLVFDECDAMFSTVDSKQSLVQAKRKSTLTHSHVPPAKVLLQGIIKQRHDDSFNDNANAAPIIGDADNKLAHVGNSIEDLTKQLTPQRNHNSLHVMFVGTTISKTLKSSFKQL</sequence>
<dbReference type="GO" id="GO:0003676">
    <property type="term" value="F:nucleic acid binding"/>
    <property type="evidence" value="ECO:0007669"/>
    <property type="project" value="InterPro"/>
</dbReference>
<dbReference type="InterPro" id="IPR011545">
    <property type="entry name" value="DEAD/DEAH_box_helicase_dom"/>
</dbReference>
<evidence type="ECO:0000313" key="6">
    <source>
        <dbReference type="EMBL" id="ETO03761.1"/>
    </source>
</evidence>
<keyword evidence="7" id="KW-1185">Reference proteome</keyword>
<gene>
    <name evidence="6" type="ORF">RFI_33641</name>
</gene>
<dbReference type="Pfam" id="PF00270">
    <property type="entry name" value="DEAD"/>
    <property type="match status" value="1"/>
</dbReference>
<feature type="non-terminal residue" evidence="6">
    <location>
        <position position="187"/>
    </location>
</feature>
<dbReference type="PANTHER" id="PTHR47960">
    <property type="entry name" value="DEAD-BOX ATP-DEPENDENT RNA HELICASE 50"/>
    <property type="match status" value="1"/>
</dbReference>
<evidence type="ECO:0000256" key="1">
    <source>
        <dbReference type="ARBA" id="ARBA00022741"/>
    </source>
</evidence>
<keyword evidence="2" id="KW-0378">Hydrolase</keyword>
<comment type="caution">
    <text evidence="6">The sequence shown here is derived from an EMBL/GenBank/DDBJ whole genome shotgun (WGS) entry which is preliminary data.</text>
</comment>
<dbReference type="GO" id="GO:0016787">
    <property type="term" value="F:hydrolase activity"/>
    <property type="evidence" value="ECO:0007669"/>
    <property type="project" value="UniProtKB-KW"/>
</dbReference>
<keyword evidence="3 6" id="KW-0347">Helicase</keyword>
<evidence type="ECO:0000313" key="7">
    <source>
        <dbReference type="Proteomes" id="UP000023152"/>
    </source>
</evidence>
<dbReference type="EMBL" id="ASPP01032193">
    <property type="protein sequence ID" value="ETO03761.1"/>
    <property type="molecule type" value="Genomic_DNA"/>
</dbReference>
<dbReference type="Gene3D" id="3.40.50.300">
    <property type="entry name" value="P-loop containing nucleotide triphosphate hydrolases"/>
    <property type="match status" value="1"/>
</dbReference>
<feature type="domain" description="DEAD/DEAH-box helicase" evidence="5">
    <location>
        <begin position="25"/>
        <end position="95"/>
    </location>
</feature>
<accession>X6LQU5</accession>
<keyword evidence="1" id="KW-0547">Nucleotide-binding</keyword>
<keyword evidence="4" id="KW-0067">ATP-binding</keyword>
<dbReference type="GO" id="GO:0005524">
    <property type="term" value="F:ATP binding"/>
    <property type="evidence" value="ECO:0007669"/>
    <property type="project" value="UniProtKB-KW"/>
</dbReference>
<dbReference type="SUPFAM" id="SSF52540">
    <property type="entry name" value="P-loop containing nucleoside triphosphate hydrolases"/>
    <property type="match status" value="1"/>
</dbReference>
<dbReference type="Proteomes" id="UP000023152">
    <property type="component" value="Unassembled WGS sequence"/>
</dbReference>
<organism evidence="6 7">
    <name type="scientific">Reticulomyxa filosa</name>
    <dbReference type="NCBI Taxonomy" id="46433"/>
    <lineage>
        <taxon>Eukaryota</taxon>
        <taxon>Sar</taxon>
        <taxon>Rhizaria</taxon>
        <taxon>Retaria</taxon>
        <taxon>Foraminifera</taxon>
        <taxon>Monothalamids</taxon>
        <taxon>Reticulomyxidae</taxon>
        <taxon>Reticulomyxa</taxon>
    </lineage>
</organism>